<organism evidence="1">
    <name type="scientific">bioreactor metagenome</name>
    <dbReference type="NCBI Taxonomy" id="1076179"/>
    <lineage>
        <taxon>unclassified sequences</taxon>
        <taxon>metagenomes</taxon>
        <taxon>ecological metagenomes</taxon>
    </lineage>
</organism>
<evidence type="ECO:0000313" key="1">
    <source>
        <dbReference type="EMBL" id="MPL84842.1"/>
    </source>
</evidence>
<reference evidence="1" key="1">
    <citation type="submission" date="2019-08" db="EMBL/GenBank/DDBJ databases">
        <authorList>
            <person name="Kucharzyk K."/>
            <person name="Murdoch R.W."/>
            <person name="Higgins S."/>
            <person name="Loffler F."/>
        </authorList>
    </citation>
    <scope>NUCLEOTIDE SEQUENCE</scope>
</reference>
<sequence length="206" mass="23326">MKSKINIILILFAAVFITSCGKDDDGTNQTSVLNPERFKAKITYGTGTEFTEIEYDEDKLVAAGDILTDNAESYLAITSSNLETDMTINFYPPDNHPLKDDVISISISTAELKPWTRDKTYTTVYVAQHPYVEEYAVVSYWDASESRDFLSSNRPESMSSKVKLWREGKLLKGEIATRIGLQSYDNQLIYITMEFELRPEDDGLSD</sequence>
<comment type="caution">
    <text evidence="1">The sequence shown here is derived from an EMBL/GenBank/DDBJ whole genome shotgun (WGS) entry which is preliminary data.</text>
</comment>
<dbReference type="AlphaFoldDB" id="A0A644V1U8"/>
<dbReference type="PROSITE" id="PS51257">
    <property type="entry name" value="PROKAR_LIPOPROTEIN"/>
    <property type="match status" value="1"/>
</dbReference>
<proteinExistence type="predicted"/>
<dbReference type="EMBL" id="VSSQ01000195">
    <property type="protein sequence ID" value="MPL84842.1"/>
    <property type="molecule type" value="Genomic_DNA"/>
</dbReference>
<protein>
    <submittedName>
        <fullName evidence="1">Uncharacterized protein</fullName>
    </submittedName>
</protein>
<name>A0A644V1U8_9ZZZZ</name>
<accession>A0A644V1U8</accession>
<gene>
    <name evidence="1" type="ORF">SDC9_30807</name>
</gene>